<feature type="domain" description="DUF7791" evidence="5">
    <location>
        <begin position="686"/>
        <end position="858"/>
    </location>
</feature>
<protein>
    <submittedName>
        <fullName evidence="6">SH3 and multiple ankyrin repeat domains protein 2</fullName>
    </submittedName>
</protein>
<dbReference type="PANTHER" id="PTHR46082:SF11">
    <property type="entry name" value="AAA+ ATPASE DOMAIN-CONTAINING PROTEIN-RELATED"/>
    <property type="match status" value="1"/>
</dbReference>
<dbReference type="Gene3D" id="3.40.50.1580">
    <property type="entry name" value="Nucleoside phosphorylase domain"/>
    <property type="match status" value="1"/>
</dbReference>
<evidence type="ECO:0000256" key="3">
    <source>
        <dbReference type="SAM" id="MobiDB-lite"/>
    </source>
</evidence>
<feature type="repeat" description="ANK" evidence="2">
    <location>
        <begin position="1067"/>
        <end position="1099"/>
    </location>
</feature>
<dbReference type="Gene3D" id="3.40.50.300">
    <property type="entry name" value="P-loop containing nucleotide triphosphate hydrolases"/>
    <property type="match status" value="1"/>
</dbReference>
<evidence type="ECO:0000259" key="4">
    <source>
        <dbReference type="Pfam" id="PF24883"/>
    </source>
</evidence>
<dbReference type="GO" id="GO:0003824">
    <property type="term" value="F:catalytic activity"/>
    <property type="evidence" value="ECO:0007669"/>
    <property type="project" value="InterPro"/>
</dbReference>
<dbReference type="SUPFAM" id="SSF48403">
    <property type="entry name" value="Ankyrin repeat"/>
    <property type="match status" value="1"/>
</dbReference>
<dbReference type="SMART" id="SM00248">
    <property type="entry name" value="ANK"/>
    <property type="match status" value="8"/>
</dbReference>
<accession>A0AAV9VJ35</accession>
<reference evidence="6 7" key="1">
    <citation type="submission" date="2019-10" db="EMBL/GenBank/DDBJ databases">
        <authorList>
            <person name="Palmer J.M."/>
        </authorList>
    </citation>
    <scope>NUCLEOTIDE SEQUENCE [LARGE SCALE GENOMIC DNA]</scope>
    <source>
        <strain evidence="6 7">TWF730</strain>
    </source>
</reference>
<evidence type="ECO:0000313" key="6">
    <source>
        <dbReference type="EMBL" id="KAK6360966.1"/>
    </source>
</evidence>
<gene>
    <name evidence="6" type="primary">SHANK2_2</name>
    <name evidence="6" type="ORF">TWF730_007081</name>
</gene>
<dbReference type="Gene3D" id="1.25.40.20">
    <property type="entry name" value="Ankyrin repeat-containing domain"/>
    <property type="match status" value="1"/>
</dbReference>
<dbReference type="InterPro" id="IPR053137">
    <property type="entry name" value="NLR-like"/>
</dbReference>
<comment type="caution">
    <text evidence="6">The sequence shown here is derived from an EMBL/GenBank/DDBJ whole genome shotgun (WGS) entry which is preliminary data.</text>
</comment>
<evidence type="ECO:0000256" key="2">
    <source>
        <dbReference type="PROSITE-ProRule" id="PRU00023"/>
    </source>
</evidence>
<dbReference type="PROSITE" id="PS50297">
    <property type="entry name" value="ANK_REP_REGION"/>
    <property type="match status" value="1"/>
</dbReference>
<dbReference type="SUPFAM" id="SSF53167">
    <property type="entry name" value="Purine and uridine phosphorylases"/>
    <property type="match status" value="1"/>
</dbReference>
<name>A0AAV9VJ35_9PEZI</name>
<evidence type="ECO:0000259" key="5">
    <source>
        <dbReference type="Pfam" id="PF25053"/>
    </source>
</evidence>
<dbReference type="InterPro" id="IPR056693">
    <property type="entry name" value="DUF7791"/>
</dbReference>
<keyword evidence="2" id="KW-0040">ANK repeat</keyword>
<dbReference type="SUPFAM" id="SSF52540">
    <property type="entry name" value="P-loop containing nucleoside triphosphate hydrolases"/>
    <property type="match status" value="1"/>
</dbReference>
<feature type="compositionally biased region" description="Basic and acidic residues" evidence="3">
    <location>
        <begin position="754"/>
        <end position="764"/>
    </location>
</feature>
<feature type="repeat" description="ANK" evidence="2">
    <location>
        <begin position="1170"/>
        <end position="1202"/>
    </location>
</feature>
<sequence length="1466" mass="165318">MDNRKKRLKYEDYSVGLIYVKPLEMNAIIPMLDEEHESLPLPEQDQNEYTLGKIGSHNVLIVGPPIGQQGKVAIANVVGRIPYTFKNVKMGLLVGIGGGVPRPNHDVRLGDVVVGAPEYGPAVVQYDLGKMTAEGTIEVTRSLNKPPAQLLNVVTKLKSQYLRLAKGGESFFARHLKRYENFPNLKNTYSRPSLPDHLFVSTYIHEATTDCNHHNNQYLIQRGERQEEIQIHYSTILSGDLVMKSGETRDKISAQHHNALCFEMEAAGLMDSLSCLVIRGICDYSDSHKNKEWQGYAAATAAAYAREVLCVMAERTLGDLAALRVSDTSEKKIEVGLTERQDSDRIKFLKMLSFPEMNNRERTVESAYVQTFEWLRNSDAYKNWLMTRGEKLLIKGKAGCGKSTLMKYLYEKEKSSQKYPIVCGFFFNNRGAPIERTTIAMLRTIIHQMVFQHPTLFSKLQCFYDDMEAVSEAQNRQADWTKAQLEKIFTIIVSSPNVNGLIYIDALDEGEGFIPSEIFKFLEEQLTSGLNEPTCDLRICLSSRPDNFINRRTTWTTIDLGNENSEDIKLYVTEKLRKTAKACKSFEETFSDDDEEMLDDEDQTYSDDEEILVDGDQTYSGYDEIVPELSDEILRKADGVFLWAKLVVERLQKAMNDYEDNDVIWSILEESPKDLYALFISCLEKVDQRNRNKMKEILQIVLAAERPLSIDELADLMKTVPESQQDRGVACARVSKKNELLSTGDQNPAKGRSRSPEVKRANAERQDMRNKIQNWCGGLVEVITTFRQIYLTVPYSRHRFGSKFEHLLSTEVRFMHQSVKDFLREQTGWNNTLLNGIEATSHELLFSRCIRYLKELENSSFYHRRVAYPRLLWSLGTPDWHSITQKHPFLIYTPYWIKHAENYTKKDPNMSKTELQHVYKLFEDWRAYPYEDDPNICEYGLYGSIYKNIRPGEYPHAFSSLLVMSAYQCFDNLAESLLLNSNLKFEQDDLDKALISACDCGLAFSNSDSIITISLKSVANRQSLKPGSEERGLTRSEEDWLAMEKIMDLLIRNGANVSVKGGNERSKFRTPLTVACWGGRLSMVERLLAEGADVNELVHEAVYSTPLIAAGWGGSIPVAKFLIRKGAQVNLLAGQVKSALAEAVLCRSIDMVKLLLDEGAIIDQLLESKRCGSALTAAAGIGDENMVKLLVSRGASVNLEGSTGPPLLAAISCVRESGMAIMEYLVQNGANINAVLERAYYGCALIAACFTPTMSPLNNISERITFLVEHGADVNLEIKRGEYGSALAAFAAVEAIFGEEKSVAGMQYLIEKGARVNERLSSGIYGCALISAAVHGGLKSMKFLIENGADVNLVARTGTYRSALEVVTGRYKLEVYWESHSDRGSQNRISAIKLLLDNGADVDEVLRAGQFRPEYLNIILPYAKDPALKAQFQNYREDLVFRRENSEDEETDESLEDDMYVWDLYA</sequence>
<dbReference type="Pfam" id="PF12796">
    <property type="entry name" value="Ank_2"/>
    <property type="match status" value="1"/>
</dbReference>
<dbReference type="Pfam" id="PF25053">
    <property type="entry name" value="DUF7791"/>
    <property type="match status" value="1"/>
</dbReference>
<dbReference type="PROSITE" id="PS50088">
    <property type="entry name" value="ANK_REPEAT"/>
    <property type="match status" value="2"/>
</dbReference>
<proteinExistence type="predicted"/>
<dbReference type="GO" id="GO:0009116">
    <property type="term" value="P:nucleoside metabolic process"/>
    <property type="evidence" value="ECO:0007669"/>
    <property type="project" value="InterPro"/>
</dbReference>
<dbReference type="Pfam" id="PF24883">
    <property type="entry name" value="NPHP3_N"/>
    <property type="match status" value="1"/>
</dbReference>
<feature type="domain" description="Nephrocystin 3-like N-terminal" evidence="4">
    <location>
        <begin position="371"/>
        <end position="544"/>
    </location>
</feature>
<dbReference type="InterPro" id="IPR035994">
    <property type="entry name" value="Nucleoside_phosphorylase_sf"/>
</dbReference>
<evidence type="ECO:0000256" key="1">
    <source>
        <dbReference type="ARBA" id="ARBA00022737"/>
    </source>
</evidence>
<organism evidence="6 7">
    <name type="scientific">Orbilia blumenaviensis</name>
    <dbReference type="NCBI Taxonomy" id="1796055"/>
    <lineage>
        <taxon>Eukaryota</taxon>
        <taxon>Fungi</taxon>
        <taxon>Dikarya</taxon>
        <taxon>Ascomycota</taxon>
        <taxon>Pezizomycotina</taxon>
        <taxon>Orbiliomycetes</taxon>
        <taxon>Orbiliales</taxon>
        <taxon>Orbiliaceae</taxon>
        <taxon>Orbilia</taxon>
    </lineage>
</organism>
<dbReference type="InterPro" id="IPR002110">
    <property type="entry name" value="Ankyrin_rpt"/>
</dbReference>
<dbReference type="PANTHER" id="PTHR46082">
    <property type="entry name" value="ATP/GTP-BINDING PROTEIN-RELATED"/>
    <property type="match status" value="1"/>
</dbReference>
<dbReference type="Pfam" id="PF00023">
    <property type="entry name" value="Ank"/>
    <property type="match status" value="1"/>
</dbReference>
<dbReference type="Proteomes" id="UP001373714">
    <property type="component" value="Unassembled WGS sequence"/>
</dbReference>
<keyword evidence="1" id="KW-0677">Repeat</keyword>
<dbReference type="InterPro" id="IPR036770">
    <property type="entry name" value="Ankyrin_rpt-contain_sf"/>
</dbReference>
<keyword evidence="7" id="KW-1185">Reference proteome</keyword>
<dbReference type="InterPro" id="IPR056884">
    <property type="entry name" value="NPHP3-like_N"/>
</dbReference>
<dbReference type="EMBL" id="JAVHNS010000003">
    <property type="protein sequence ID" value="KAK6360966.1"/>
    <property type="molecule type" value="Genomic_DNA"/>
</dbReference>
<feature type="region of interest" description="Disordered" evidence="3">
    <location>
        <begin position="741"/>
        <end position="764"/>
    </location>
</feature>
<evidence type="ECO:0000313" key="7">
    <source>
        <dbReference type="Proteomes" id="UP001373714"/>
    </source>
</evidence>
<dbReference type="InterPro" id="IPR027417">
    <property type="entry name" value="P-loop_NTPase"/>
</dbReference>